<feature type="compositionally biased region" description="Acidic residues" evidence="1">
    <location>
        <begin position="2042"/>
        <end position="2087"/>
    </location>
</feature>
<dbReference type="KEGG" id="loi:92362026"/>
<sequence length="2099" mass="225417">MESPAPVPSGVTAASLYRDIVWPALWKVLQLTSPPPDPANVCAGAGSGAAEHVRCARCLQRAVTQALVQLLRTACVEPVTSSMSGVPLAVMQEVVSHLLLHPHGTEQVTTSQVVPEAQKGVLDSATASPAAAAAAVEVERLYLLICAAIQLSAQMNVTHMGTAKVAPTAAAGAASATAASTTAAPQLPWGVAQASKSVVAGIFALSSSISSWPASSSLSMASSATPSVLGPPPASMVAATSPQLLQQQLNVQHLWLTFLFVYLQQLSSHTPKDTTAYGRFFASCGDESRKRLAITPILSDSDDDDDVDTAGTIMRQSTAASEIAALQAWAHVSVDFLRDTIARTRFRRAALLFKSFVPHMLTQAPTMTFLLVDVLSEFARSWTAFTRRIPEGCMADSMTYRLARYDTRSVVHDDSPTSPSKEWQQCVDLLRAYGDRLMLLLGTGTPHGHLVATTICAVLSALYVLPHTRVCAPMSSVGEAGSAAAGARGKRDEEAAVLEIETAHRQPRRASILSIEGSAATPPDVGESLMSEAEWRLRHYAPFGQLLAYARVLELQKVHLLAVTSAHLRVGRSAAQQVEHTRMLALAALYCGVAGWDLTVLMYHFAECPLNPFGGPETLPPALPTSALARYTASVQQYVEHTRAELVMEMPLAELRAHDGSNGGSGRVGGPRHRGMRRSGGVYGQQQHQQGSVLYASSSAIPSRGELHTQRFMRIVHPDPMLLNWRLHLTATEALVATTAAPNGNSAAFAGGGSNNSTAAAPAGAVPSSLISSPPMAAASSTNSASGSVVTCSGVSDVLLSPCCLIRDIVVSGQYALAADGMRYLAEPPAPRLAGAEDMKTGALSVNVLLLPRRAYPQQISVAYYLSIMLRRWLQRWEAADQQQQMDQADAAAVMQLRDEVFRVLSSLAPILSVTQSYMANQSLLVRILTRLSRLCRVTVAAAVAPPAPPPRPGVPHASSNGGVLRPSPNAVFALAERLLIAFVMPCVRVLPPAPMVYDAMEDVLRLFARFSAPDAQTHALVPYGEDAAMPLHMFEWLQELLPSVKFVAAYRTKQQLLQMEAAQERPRSPLVHPHDALLRKEREALLSQSLKRLNAENLDEYRALLRPIVYAEPLLVAHRLFIQAVGYNNNFLDIHTRLLRGLPGAVLMLVVQQGLVLMTRYAAEEKITAANGENRVTILATFLATLWRDNLEAVDGTLLVRRVELALRSNSGDDILLGTELCKALLAVMAHRTLEHEEKYNPAQLQALAYTPSTTSLFGRGTMTSFRVRYWRDTNSSAQLLLSPADVFVGAQQALLAALQQPCLVPMQGDEEGEDDVEEHRKPPATAAPSKHCFTLGQQTLLHLCRLQSCIYELQRDLDGGAELILLSSAERYNTINDMLLVLEEMSPPPTERTVLERLCACVQQLALPHVASLVETQQRRKFEWASGSASSSSGGAVPSDAAYRVPAPVSMRVAVRTADTPALPPIAQLLQYFTAAHFEYQPDPYDAARYEWQQCMERARSLASRGSRGGNPAGTASERRAASIVMWLNAEAERIDVEECMHKHLHSSSAAARAALLELIQRELVSTSEPLPSEADDRLLELAVSYLLPRAVLNLREAATVASFFTWLFQEATSTATSAAAVGHEESQRARRSLHCRAIDLALTFVTAALTFFVGLTDGECKRLGCVLQRLLQIPSLSAHQQQLNAAARLSPLLLECIQALSSRARPGSDAATAAGGGAPVLGDRDARATETEAPDKSAASGAGAATHGGNSGGPRTASCCIFERFLPSARAGLINSSGSSSDERADPASLLSLAMARGLVSAAVQPNDPPPEPSPAVDATAGALPAVPLQLESHLCRAVIQLLTHEQDVPVYAHRNLFLVLEQLDKGAFPATLCAADLLARAVEPHASKAKSYYALASAVLKLLRMNRRHRRELQHVIAALRHGEEGVVFSALQAVRGEEDGDALLQVRAAAAAFHGQWRLSEHYMRQLLQNEVALLLKDPQVRHRVDDDSDEDEKSEEGSRDREAEKDGASRSSGGSEGDTEGGAGDDLSAAASAPDNGEEDEENNNSGCEEDVSSSGSEGDDEEPDDGSDQDEYADSGDGDDASPALCKRRLEC</sequence>
<feature type="region of interest" description="Disordered" evidence="1">
    <location>
        <begin position="1988"/>
        <end position="2099"/>
    </location>
</feature>
<dbReference type="Proteomes" id="UP000674143">
    <property type="component" value="Chromosome 20"/>
</dbReference>
<dbReference type="EMBL" id="JAFHLR010000020">
    <property type="protein sequence ID" value="KAG5480401.1"/>
    <property type="molecule type" value="Genomic_DNA"/>
</dbReference>
<accession>A0A836HLW7</accession>
<feature type="compositionally biased region" description="Gly residues" evidence="1">
    <location>
        <begin position="2020"/>
        <end position="2030"/>
    </location>
</feature>
<dbReference type="PANTHER" id="PTHR48125:SF10">
    <property type="entry name" value="OS12G0136300 PROTEIN"/>
    <property type="match status" value="1"/>
</dbReference>
<dbReference type="RefSeq" id="XP_067063732.1">
    <property type="nucleotide sequence ID" value="XM_067208092.1"/>
</dbReference>
<comment type="caution">
    <text evidence="2">The sequence shown here is derived from an EMBL/GenBank/DDBJ whole genome shotgun (WGS) entry which is preliminary data.</text>
</comment>
<feature type="compositionally biased region" description="Low complexity" evidence="1">
    <location>
        <begin position="1740"/>
        <end position="1751"/>
    </location>
</feature>
<organism evidence="2 3">
    <name type="scientific">Leishmania orientalis</name>
    <dbReference type="NCBI Taxonomy" id="2249476"/>
    <lineage>
        <taxon>Eukaryota</taxon>
        <taxon>Discoba</taxon>
        <taxon>Euglenozoa</taxon>
        <taxon>Kinetoplastea</taxon>
        <taxon>Metakinetoplastina</taxon>
        <taxon>Trypanosomatida</taxon>
        <taxon>Trypanosomatidae</taxon>
        <taxon>Leishmaniinae</taxon>
        <taxon>Leishmania</taxon>
    </lineage>
</organism>
<feature type="region of interest" description="Disordered" evidence="1">
    <location>
        <begin position="657"/>
        <end position="688"/>
    </location>
</feature>
<reference evidence="2 3" key="1">
    <citation type="submission" date="2021-02" db="EMBL/GenBank/DDBJ databases">
        <title>Leishmania (Mundinia) orientalis Genome sequencing and assembly.</title>
        <authorList>
            <person name="Almutairi H."/>
            <person name="Gatherer D."/>
        </authorList>
    </citation>
    <scope>NUCLEOTIDE SEQUENCE [LARGE SCALE GENOMIC DNA]</scope>
    <source>
        <strain evidence="2">LSCM4</strain>
    </source>
</reference>
<dbReference type="PANTHER" id="PTHR48125">
    <property type="entry name" value="LP07818P1"/>
    <property type="match status" value="1"/>
</dbReference>
<feature type="compositionally biased region" description="Low complexity" evidence="1">
    <location>
        <begin position="2031"/>
        <end position="2041"/>
    </location>
</feature>
<protein>
    <submittedName>
        <fullName evidence="2">Uncharacterized protein</fullName>
    </submittedName>
</protein>
<name>A0A836HLW7_9TRYP</name>
<gene>
    <name evidence="2" type="ORF">LSCM4_06167</name>
</gene>
<feature type="region of interest" description="Disordered" evidence="1">
    <location>
        <begin position="1709"/>
        <end position="1757"/>
    </location>
</feature>
<feature type="region of interest" description="Disordered" evidence="1">
    <location>
        <begin position="1310"/>
        <end position="1330"/>
    </location>
</feature>
<evidence type="ECO:0000313" key="2">
    <source>
        <dbReference type="EMBL" id="KAG5480401.1"/>
    </source>
</evidence>
<proteinExistence type="predicted"/>
<dbReference type="GeneID" id="92362026"/>
<evidence type="ECO:0000256" key="1">
    <source>
        <dbReference type="SAM" id="MobiDB-lite"/>
    </source>
</evidence>
<feature type="compositionally biased region" description="Basic and acidic residues" evidence="1">
    <location>
        <begin position="1725"/>
        <end position="1738"/>
    </location>
</feature>
<keyword evidence="3" id="KW-1185">Reference proteome</keyword>
<feature type="compositionally biased region" description="Basic and acidic residues" evidence="1">
    <location>
        <begin position="2001"/>
        <end position="2014"/>
    </location>
</feature>
<evidence type="ECO:0000313" key="3">
    <source>
        <dbReference type="Proteomes" id="UP000674143"/>
    </source>
</evidence>